<evidence type="ECO:0008006" key="5">
    <source>
        <dbReference type="Google" id="ProtNLM"/>
    </source>
</evidence>
<accession>A0A1Z5JK06</accession>
<gene>
    <name evidence="3" type="ORF">FisN_8Hh034</name>
</gene>
<proteinExistence type="predicted"/>
<dbReference type="InParanoid" id="A0A1Z5JK06"/>
<evidence type="ECO:0000313" key="3">
    <source>
        <dbReference type="EMBL" id="GAX14128.1"/>
    </source>
</evidence>
<dbReference type="InterPro" id="IPR009500">
    <property type="entry name" value="DUF1118"/>
</dbReference>
<sequence>MVKLTFLITALLCTVSSAFVVPSPTRSYASLSAAQLADEVDTVGNNVAVKSLLTKVQEERLLSKVAASGLLSKAQAAGISLSKVEPLLALAAEYPDILILVEASGPDLLKILPTVVDLAPGALPLLATAIATPPAVIQGAGIGALVAAAAAVALIPDDSVTNVALQTLAVGVAVPLAGASLAGAAILSKLTK</sequence>
<keyword evidence="1" id="KW-0472">Membrane</keyword>
<protein>
    <recommendedName>
        <fullName evidence="5">Transmembrane protein</fullName>
    </recommendedName>
</protein>
<feature type="signal peptide" evidence="2">
    <location>
        <begin position="1"/>
        <end position="18"/>
    </location>
</feature>
<dbReference type="EMBL" id="BDSP01000075">
    <property type="protein sequence ID" value="GAX14128.1"/>
    <property type="molecule type" value="Genomic_DNA"/>
</dbReference>
<dbReference type="AlphaFoldDB" id="A0A1Z5JK06"/>
<organism evidence="3 4">
    <name type="scientific">Fistulifera solaris</name>
    <name type="common">Oleaginous diatom</name>
    <dbReference type="NCBI Taxonomy" id="1519565"/>
    <lineage>
        <taxon>Eukaryota</taxon>
        <taxon>Sar</taxon>
        <taxon>Stramenopiles</taxon>
        <taxon>Ochrophyta</taxon>
        <taxon>Bacillariophyta</taxon>
        <taxon>Bacillariophyceae</taxon>
        <taxon>Bacillariophycidae</taxon>
        <taxon>Naviculales</taxon>
        <taxon>Naviculaceae</taxon>
        <taxon>Fistulifera</taxon>
    </lineage>
</organism>
<feature type="transmembrane region" description="Helical" evidence="1">
    <location>
        <begin position="135"/>
        <end position="155"/>
    </location>
</feature>
<keyword evidence="1" id="KW-0812">Transmembrane</keyword>
<evidence type="ECO:0000256" key="2">
    <source>
        <dbReference type="SAM" id="SignalP"/>
    </source>
</evidence>
<evidence type="ECO:0000256" key="1">
    <source>
        <dbReference type="SAM" id="Phobius"/>
    </source>
</evidence>
<comment type="caution">
    <text evidence="3">The sequence shown here is derived from an EMBL/GenBank/DDBJ whole genome shotgun (WGS) entry which is preliminary data.</text>
</comment>
<dbReference type="Pfam" id="PF06549">
    <property type="entry name" value="DUF1118"/>
    <property type="match status" value="1"/>
</dbReference>
<dbReference type="OrthoDB" id="201162at2759"/>
<feature type="transmembrane region" description="Helical" evidence="1">
    <location>
        <begin position="167"/>
        <end position="187"/>
    </location>
</feature>
<keyword evidence="4" id="KW-1185">Reference proteome</keyword>
<feature type="chain" id="PRO_5012125276" description="Transmembrane protein" evidence="2">
    <location>
        <begin position="19"/>
        <end position="192"/>
    </location>
</feature>
<reference evidence="3 4" key="1">
    <citation type="journal article" date="2015" name="Plant Cell">
        <title>Oil accumulation by the oleaginous diatom Fistulifera solaris as revealed by the genome and transcriptome.</title>
        <authorList>
            <person name="Tanaka T."/>
            <person name="Maeda Y."/>
            <person name="Veluchamy A."/>
            <person name="Tanaka M."/>
            <person name="Abida H."/>
            <person name="Marechal E."/>
            <person name="Bowler C."/>
            <person name="Muto M."/>
            <person name="Sunaga Y."/>
            <person name="Tanaka M."/>
            <person name="Yoshino T."/>
            <person name="Taniguchi T."/>
            <person name="Fukuda Y."/>
            <person name="Nemoto M."/>
            <person name="Matsumoto M."/>
            <person name="Wong P.S."/>
            <person name="Aburatani S."/>
            <person name="Fujibuchi W."/>
        </authorList>
    </citation>
    <scope>NUCLEOTIDE SEQUENCE [LARGE SCALE GENOMIC DNA]</scope>
    <source>
        <strain evidence="3 4">JPCC DA0580</strain>
    </source>
</reference>
<keyword evidence="2" id="KW-0732">Signal</keyword>
<evidence type="ECO:0000313" key="4">
    <source>
        <dbReference type="Proteomes" id="UP000198406"/>
    </source>
</evidence>
<dbReference type="Proteomes" id="UP000198406">
    <property type="component" value="Unassembled WGS sequence"/>
</dbReference>
<name>A0A1Z5JK06_FISSO</name>
<keyword evidence="1" id="KW-1133">Transmembrane helix</keyword>